<dbReference type="Proteomes" id="UP000001307">
    <property type="component" value="Unassembled WGS sequence"/>
</dbReference>
<name>E4XQH0_OIKDI</name>
<dbReference type="EMBL" id="FN654760">
    <property type="protein sequence ID" value="CBY36339.1"/>
    <property type="molecule type" value="Genomic_DNA"/>
</dbReference>
<evidence type="ECO:0000313" key="1">
    <source>
        <dbReference type="EMBL" id="CBY12056.1"/>
    </source>
</evidence>
<keyword evidence="3" id="KW-1185">Reference proteome</keyword>
<protein>
    <submittedName>
        <fullName evidence="1">Uncharacterized protein</fullName>
    </submittedName>
</protein>
<dbReference type="EMBL" id="FN653105">
    <property type="protein sequence ID" value="CBY12056.1"/>
    <property type="molecule type" value="Genomic_DNA"/>
</dbReference>
<dbReference type="AlphaFoldDB" id="E4XQH0"/>
<organism evidence="1">
    <name type="scientific">Oikopleura dioica</name>
    <name type="common">Tunicate</name>
    <dbReference type="NCBI Taxonomy" id="34765"/>
    <lineage>
        <taxon>Eukaryota</taxon>
        <taxon>Metazoa</taxon>
        <taxon>Chordata</taxon>
        <taxon>Tunicata</taxon>
        <taxon>Appendicularia</taxon>
        <taxon>Copelata</taxon>
        <taxon>Oikopleuridae</taxon>
        <taxon>Oikopleura</taxon>
    </lineage>
</organism>
<proteinExistence type="predicted"/>
<dbReference type="Gene3D" id="3.40.50.11350">
    <property type="match status" value="1"/>
</dbReference>
<dbReference type="CDD" id="cd11296">
    <property type="entry name" value="O-FucT_like"/>
    <property type="match status" value="1"/>
</dbReference>
<sequence length="166" mass="19400">MHWRYDAEDWMKMKIDNSERIHSVIERAELYPKTFASSLESQLLKENISVVYFASPPEEIQFLNVLGSYFEKVEFFTGSSLEDFFKNKFTFCPDILRDLVENISLLEQEICFISDFFIESCFSSWSSNIVLERYAEGIRSNLNNLDIVAKGLGEAYEDSCFVRSFL</sequence>
<accession>E4XQH0</accession>
<dbReference type="OrthoDB" id="10557826at2759"/>
<evidence type="ECO:0000313" key="2">
    <source>
        <dbReference type="EMBL" id="CBY36339.1"/>
    </source>
</evidence>
<evidence type="ECO:0000313" key="3">
    <source>
        <dbReference type="Proteomes" id="UP000001307"/>
    </source>
</evidence>
<dbReference type="Proteomes" id="UP000011014">
    <property type="component" value="Unassembled WGS sequence"/>
</dbReference>
<reference evidence="1" key="1">
    <citation type="journal article" date="2010" name="Science">
        <title>Plasticity of animal genome architecture unmasked by rapid evolution of a pelagic tunicate.</title>
        <authorList>
            <person name="Denoeud F."/>
            <person name="Henriet S."/>
            <person name="Mungpakdee S."/>
            <person name="Aury J.M."/>
            <person name="Da Silva C."/>
            <person name="Brinkmann H."/>
            <person name="Mikhaleva J."/>
            <person name="Olsen L.C."/>
            <person name="Jubin C."/>
            <person name="Canestro C."/>
            <person name="Bouquet J.M."/>
            <person name="Danks G."/>
            <person name="Poulain J."/>
            <person name="Campsteijn C."/>
            <person name="Adamski M."/>
            <person name="Cross I."/>
            <person name="Yadetie F."/>
            <person name="Muffato M."/>
            <person name="Louis A."/>
            <person name="Butcher S."/>
            <person name="Tsagkogeorga G."/>
            <person name="Konrad A."/>
            <person name="Singh S."/>
            <person name="Jensen M.F."/>
            <person name="Cong E.H."/>
            <person name="Eikeseth-Otteraa H."/>
            <person name="Noel B."/>
            <person name="Anthouard V."/>
            <person name="Porcel B.M."/>
            <person name="Kachouri-Lafond R."/>
            <person name="Nishino A."/>
            <person name="Ugolini M."/>
            <person name="Chourrout P."/>
            <person name="Nishida H."/>
            <person name="Aasland R."/>
            <person name="Huzurbazar S."/>
            <person name="Westhof E."/>
            <person name="Delsuc F."/>
            <person name="Lehrach H."/>
            <person name="Reinhardt R."/>
            <person name="Weissenbach J."/>
            <person name="Roy S.W."/>
            <person name="Artiguenave F."/>
            <person name="Postlethwait J.H."/>
            <person name="Manak J.R."/>
            <person name="Thompson E.M."/>
            <person name="Jaillon O."/>
            <person name="Du Pasquier L."/>
            <person name="Boudinot P."/>
            <person name="Liberles D.A."/>
            <person name="Volff J.N."/>
            <person name="Philippe H."/>
            <person name="Lenhard B."/>
            <person name="Roest Crollius H."/>
            <person name="Wincker P."/>
            <person name="Chourrout D."/>
        </authorList>
    </citation>
    <scope>NUCLEOTIDE SEQUENCE [LARGE SCALE GENOMIC DNA]</scope>
</reference>
<gene>
    <name evidence="1" type="ORF">GSOID_T00017923001</name>
    <name evidence="2" type="ORF">GSOID_T00028837001</name>
</gene>
<dbReference type="InParanoid" id="E4XQH0"/>